<dbReference type="CDD" id="cd00635">
    <property type="entry name" value="PLPDE_III_YBL036c_like"/>
    <property type="match status" value="1"/>
</dbReference>
<dbReference type="InterPro" id="IPR011078">
    <property type="entry name" value="PyrdxlP_homeostasis"/>
</dbReference>
<dbReference type="PROSITE" id="PS01211">
    <property type="entry name" value="UPF0001"/>
    <property type="match status" value="1"/>
</dbReference>
<organism evidence="3">
    <name type="scientific">anaerobic digester metagenome</name>
    <dbReference type="NCBI Taxonomy" id="1263854"/>
    <lineage>
        <taxon>unclassified sequences</taxon>
        <taxon>metagenomes</taxon>
        <taxon>ecological metagenomes</taxon>
    </lineage>
</organism>
<evidence type="ECO:0000313" key="3">
    <source>
        <dbReference type="EMBL" id="VFU13876.1"/>
    </source>
</evidence>
<keyword evidence="1" id="KW-0663">Pyridoxal phosphate</keyword>
<name>A0A485LYG5_9ZZZZ</name>
<proteinExistence type="inferred from homology"/>
<reference evidence="3" key="1">
    <citation type="submission" date="2019-03" db="EMBL/GenBank/DDBJ databases">
        <authorList>
            <person name="Hao L."/>
        </authorList>
    </citation>
    <scope>NUCLEOTIDE SEQUENCE</scope>
</reference>
<dbReference type="GO" id="GO:0030170">
    <property type="term" value="F:pyridoxal phosphate binding"/>
    <property type="evidence" value="ECO:0007669"/>
    <property type="project" value="InterPro"/>
</dbReference>
<dbReference type="FunFam" id="3.20.20.10:FF:000018">
    <property type="entry name" value="Pyridoxal phosphate homeostasis protein"/>
    <property type="match status" value="1"/>
</dbReference>
<dbReference type="NCBIfam" id="TIGR00044">
    <property type="entry name" value="YggS family pyridoxal phosphate-dependent enzyme"/>
    <property type="match status" value="1"/>
</dbReference>
<protein>
    <submittedName>
        <fullName evidence="3">Pyridoxal phosphate homeostasis protein</fullName>
    </submittedName>
</protein>
<dbReference type="PANTHER" id="PTHR10146">
    <property type="entry name" value="PROLINE SYNTHETASE CO-TRANSCRIBED BACTERIAL HOMOLOG PROTEIN"/>
    <property type="match status" value="1"/>
</dbReference>
<evidence type="ECO:0000256" key="1">
    <source>
        <dbReference type="ARBA" id="ARBA00022898"/>
    </source>
</evidence>
<dbReference type="PIRSF" id="PIRSF004848">
    <property type="entry name" value="YBL036c_PLPDEIII"/>
    <property type="match status" value="1"/>
</dbReference>
<accession>A0A485LYG5</accession>
<evidence type="ECO:0000259" key="2">
    <source>
        <dbReference type="Pfam" id="PF01168"/>
    </source>
</evidence>
<feature type="domain" description="Alanine racemase N-terminal" evidence="2">
    <location>
        <begin position="4"/>
        <end position="217"/>
    </location>
</feature>
<dbReference type="SUPFAM" id="SSF51419">
    <property type="entry name" value="PLP-binding barrel"/>
    <property type="match status" value="1"/>
</dbReference>
<dbReference type="Gene3D" id="3.20.20.10">
    <property type="entry name" value="Alanine racemase"/>
    <property type="match status" value="1"/>
</dbReference>
<gene>
    <name evidence="3" type="ORF">SCFA_220093</name>
</gene>
<dbReference type="HAMAP" id="MF_02087">
    <property type="entry name" value="PLP_homeostasis"/>
    <property type="match status" value="1"/>
</dbReference>
<sequence>MGIISENARKILSEIPEHIRVVAAAKARTADEIREVIEAGITLIGENYVQEARAVIPEIGERAGWHFIGHIQTNKVKYIVPLFDMIETLDSVPLAQTIDKIAGRHGKIMPVLIEVNCAHEPQKAGVLPEDVLSFIRQIHTLEHIRIQGLMTMGPFLDDPSNLRPYFRATRELFDEVAKAAVPGVEMKHLSMGMSDSYRIAIEEGATLVRIGTRIFGPRNYA</sequence>
<dbReference type="InterPro" id="IPR029066">
    <property type="entry name" value="PLP-binding_barrel"/>
</dbReference>
<dbReference type="PANTHER" id="PTHR10146:SF14">
    <property type="entry name" value="PYRIDOXAL PHOSPHATE HOMEOSTASIS PROTEIN"/>
    <property type="match status" value="1"/>
</dbReference>
<dbReference type="AlphaFoldDB" id="A0A485LYG5"/>
<dbReference type="InterPro" id="IPR001608">
    <property type="entry name" value="Ala_racemase_N"/>
</dbReference>
<dbReference type="EMBL" id="CAADRM010000084">
    <property type="protein sequence ID" value="VFU13876.1"/>
    <property type="molecule type" value="Genomic_DNA"/>
</dbReference>
<dbReference type="Pfam" id="PF01168">
    <property type="entry name" value="Ala_racemase_N"/>
    <property type="match status" value="1"/>
</dbReference>